<evidence type="ECO:0000313" key="2">
    <source>
        <dbReference type="Proteomes" id="UP000267400"/>
    </source>
</evidence>
<comment type="caution">
    <text evidence="1">The sequence shown here is derived from an EMBL/GenBank/DDBJ whole genome shotgun (WGS) entry which is preliminary data.</text>
</comment>
<dbReference type="Proteomes" id="UP000267400">
    <property type="component" value="Unassembled WGS sequence"/>
</dbReference>
<reference evidence="1 2" key="1">
    <citation type="submission" date="2018-12" db="EMBL/GenBank/DDBJ databases">
        <authorList>
            <person name="Yu L."/>
        </authorList>
    </citation>
    <scope>NUCLEOTIDE SEQUENCE [LARGE SCALE GENOMIC DNA]</scope>
    <source>
        <strain evidence="1 2">11S</strain>
    </source>
</reference>
<evidence type="ECO:0000313" key="1">
    <source>
        <dbReference type="EMBL" id="RTR01966.1"/>
    </source>
</evidence>
<dbReference type="OrthoDB" id="6172963at2"/>
<protein>
    <submittedName>
        <fullName evidence="1">Uncharacterized protein</fullName>
    </submittedName>
</protein>
<dbReference type="RefSeq" id="WP_126484851.1">
    <property type="nucleotide sequence ID" value="NZ_RXNS01000012.1"/>
</dbReference>
<dbReference type="AlphaFoldDB" id="A0A3S0HNZ4"/>
<sequence>MTAALTLLSYGESSRTDLILEVSRLGLAVEEALHDQGPVEEARLRARFHHAMATLLALVKAEEEDDEARERIVEQWSHHAQLVEEYKAELAKLEGDAR</sequence>
<gene>
    <name evidence="1" type="ORF">EKG36_13235</name>
</gene>
<name>A0A3S0HNZ4_9GAMM</name>
<accession>A0A3S0HNZ4</accession>
<keyword evidence="2" id="KW-1185">Reference proteome</keyword>
<dbReference type="EMBL" id="RXNS01000012">
    <property type="protein sequence ID" value="RTR01966.1"/>
    <property type="molecule type" value="Genomic_DNA"/>
</dbReference>
<organism evidence="1 2">
    <name type="scientific">Halomonas nitroreducens</name>
    <dbReference type="NCBI Taxonomy" id="447425"/>
    <lineage>
        <taxon>Bacteria</taxon>
        <taxon>Pseudomonadati</taxon>
        <taxon>Pseudomonadota</taxon>
        <taxon>Gammaproteobacteria</taxon>
        <taxon>Oceanospirillales</taxon>
        <taxon>Halomonadaceae</taxon>
        <taxon>Halomonas</taxon>
    </lineage>
</organism>
<proteinExistence type="predicted"/>